<evidence type="ECO:0000313" key="2">
    <source>
        <dbReference type="EMBL" id="MBW0489232.1"/>
    </source>
</evidence>
<sequence length="93" mass="10758">MSFHFCLLPSSLKFRKNAPPLPQSSNQSDNVMVRTKPDSAHNQNDSNDVENTIPPIDVMVRTKPNIEHHKDNNTKTNNKRKLTQFQRQHIHDS</sequence>
<feature type="compositionally biased region" description="Basic and acidic residues" evidence="1">
    <location>
        <begin position="64"/>
        <end position="73"/>
    </location>
</feature>
<feature type="region of interest" description="Disordered" evidence="1">
    <location>
        <begin position="14"/>
        <end position="93"/>
    </location>
</feature>
<feature type="compositionally biased region" description="Polar residues" evidence="1">
    <location>
        <begin position="40"/>
        <end position="50"/>
    </location>
</feature>
<gene>
    <name evidence="2" type="ORF">O181_028947</name>
</gene>
<organism evidence="2 3">
    <name type="scientific">Austropuccinia psidii MF-1</name>
    <dbReference type="NCBI Taxonomy" id="1389203"/>
    <lineage>
        <taxon>Eukaryota</taxon>
        <taxon>Fungi</taxon>
        <taxon>Dikarya</taxon>
        <taxon>Basidiomycota</taxon>
        <taxon>Pucciniomycotina</taxon>
        <taxon>Pucciniomycetes</taxon>
        <taxon>Pucciniales</taxon>
        <taxon>Sphaerophragmiaceae</taxon>
        <taxon>Austropuccinia</taxon>
    </lineage>
</organism>
<dbReference type="Proteomes" id="UP000765509">
    <property type="component" value="Unassembled WGS sequence"/>
</dbReference>
<protein>
    <submittedName>
        <fullName evidence="2">Uncharacterized protein</fullName>
    </submittedName>
</protein>
<proteinExistence type="predicted"/>
<keyword evidence="3" id="KW-1185">Reference proteome</keyword>
<reference evidence="2" key="1">
    <citation type="submission" date="2021-03" db="EMBL/GenBank/DDBJ databases">
        <title>Draft genome sequence of rust myrtle Austropuccinia psidii MF-1, a brazilian biotype.</title>
        <authorList>
            <person name="Quecine M.C."/>
            <person name="Pachon D.M.R."/>
            <person name="Bonatelli M.L."/>
            <person name="Correr F.H."/>
            <person name="Franceschini L.M."/>
            <person name="Leite T.F."/>
            <person name="Margarido G.R.A."/>
            <person name="Almeida C.A."/>
            <person name="Ferrarezi J.A."/>
            <person name="Labate C.A."/>
        </authorList>
    </citation>
    <scope>NUCLEOTIDE SEQUENCE</scope>
    <source>
        <strain evidence="2">MF-1</strain>
    </source>
</reference>
<evidence type="ECO:0000313" key="3">
    <source>
        <dbReference type="Proteomes" id="UP000765509"/>
    </source>
</evidence>
<comment type="caution">
    <text evidence="2">The sequence shown here is derived from an EMBL/GenBank/DDBJ whole genome shotgun (WGS) entry which is preliminary data.</text>
</comment>
<name>A0A9Q3CSX2_9BASI</name>
<dbReference type="EMBL" id="AVOT02009978">
    <property type="protein sequence ID" value="MBW0489232.1"/>
    <property type="molecule type" value="Genomic_DNA"/>
</dbReference>
<accession>A0A9Q3CSX2</accession>
<evidence type="ECO:0000256" key="1">
    <source>
        <dbReference type="SAM" id="MobiDB-lite"/>
    </source>
</evidence>
<dbReference type="AlphaFoldDB" id="A0A9Q3CSX2"/>